<comment type="caution">
    <text evidence="2">The sequence shown here is derived from an EMBL/GenBank/DDBJ whole genome shotgun (WGS) entry which is preliminary data.</text>
</comment>
<evidence type="ECO:0000313" key="2">
    <source>
        <dbReference type="EMBL" id="HEN16739.1"/>
    </source>
</evidence>
<feature type="domain" description="Tetrapyrrole biosynthesis uroporphyrinogen III synthase" evidence="1">
    <location>
        <begin position="20"/>
        <end position="262"/>
    </location>
</feature>
<dbReference type="EMBL" id="DSOK01000407">
    <property type="protein sequence ID" value="HEN16739.1"/>
    <property type="molecule type" value="Genomic_DNA"/>
</dbReference>
<dbReference type="PANTHER" id="PTHR40082">
    <property type="entry name" value="BLR5956 PROTEIN"/>
    <property type="match status" value="1"/>
</dbReference>
<dbReference type="CDD" id="cd06578">
    <property type="entry name" value="HemD"/>
    <property type="match status" value="1"/>
</dbReference>
<proteinExistence type="predicted"/>
<dbReference type="GO" id="GO:0006780">
    <property type="term" value="P:uroporphyrinogen III biosynthetic process"/>
    <property type="evidence" value="ECO:0007669"/>
    <property type="project" value="InterPro"/>
</dbReference>
<dbReference type="PANTHER" id="PTHR40082:SF1">
    <property type="entry name" value="BLR5956 PROTEIN"/>
    <property type="match status" value="1"/>
</dbReference>
<evidence type="ECO:0000259" key="1">
    <source>
        <dbReference type="Pfam" id="PF02602"/>
    </source>
</evidence>
<dbReference type="Gene3D" id="3.40.50.10090">
    <property type="match status" value="2"/>
</dbReference>
<protein>
    <submittedName>
        <fullName evidence="2">Uroporphyrinogen-III synthase</fullName>
    </submittedName>
</protein>
<dbReference type="SUPFAM" id="SSF69618">
    <property type="entry name" value="HemD-like"/>
    <property type="match status" value="1"/>
</dbReference>
<sequence length="279" mass="30901">MSDVPPPLRVCSFESRRATEIRALLEKQGAVATVAPSMQEVPISDNPAAFAYAEELLAGKIDVMVFLTGVGARALLEALETRYRREDILAAWNQCVIVVRGPKPVAVLREWNVRIDHRAPEPNTWRELLATLDAAVPLAGKRVAVQEYGVPNAEFYRQLEARGASVLSVPVYRWAFPDDTEPLRQAVEQTIAGDFDVLMFTSANQLHNVVEMADRMGRKQEWLDAARRCVIASIGPTATETIQSYGLPVHIEPEHPKMGPLVKDVIERRRTILPASGGT</sequence>
<dbReference type="InterPro" id="IPR039793">
    <property type="entry name" value="UROS/Hem4"/>
</dbReference>
<dbReference type="GO" id="GO:0004852">
    <property type="term" value="F:uroporphyrinogen-III synthase activity"/>
    <property type="evidence" value="ECO:0007669"/>
    <property type="project" value="InterPro"/>
</dbReference>
<dbReference type="Pfam" id="PF02602">
    <property type="entry name" value="HEM4"/>
    <property type="match status" value="1"/>
</dbReference>
<reference evidence="2" key="1">
    <citation type="journal article" date="2020" name="mSystems">
        <title>Genome- and Community-Level Interaction Insights into Carbon Utilization and Element Cycling Functions of Hydrothermarchaeota in Hydrothermal Sediment.</title>
        <authorList>
            <person name="Zhou Z."/>
            <person name="Liu Y."/>
            <person name="Xu W."/>
            <person name="Pan J."/>
            <person name="Luo Z.H."/>
            <person name="Li M."/>
        </authorList>
    </citation>
    <scope>NUCLEOTIDE SEQUENCE [LARGE SCALE GENOMIC DNA]</scope>
    <source>
        <strain evidence="2">SpSt-339</strain>
    </source>
</reference>
<gene>
    <name evidence="2" type="ORF">ENQ76_14860</name>
</gene>
<name>A0A7C2K1U1_9PLAN</name>
<accession>A0A7C2K1U1</accession>
<dbReference type="InterPro" id="IPR036108">
    <property type="entry name" value="4pyrrol_syn_uPrphyn_synt_sf"/>
</dbReference>
<dbReference type="AlphaFoldDB" id="A0A7C2K1U1"/>
<dbReference type="InterPro" id="IPR003754">
    <property type="entry name" value="4pyrrol_synth_uPrphyn_synth"/>
</dbReference>
<organism evidence="2">
    <name type="scientific">Schlesneria paludicola</name>
    <dbReference type="NCBI Taxonomy" id="360056"/>
    <lineage>
        <taxon>Bacteria</taxon>
        <taxon>Pseudomonadati</taxon>
        <taxon>Planctomycetota</taxon>
        <taxon>Planctomycetia</taxon>
        <taxon>Planctomycetales</taxon>
        <taxon>Planctomycetaceae</taxon>
        <taxon>Schlesneria</taxon>
    </lineage>
</organism>